<evidence type="ECO:0000313" key="4">
    <source>
        <dbReference type="EMBL" id="MBU3878747.1"/>
    </source>
</evidence>
<accession>A0ABS6DAS7</accession>
<comment type="caution">
    <text evidence="4">The sequence shown here is derived from an EMBL/GenBank/DDBJ whole genome shotgun (WGS) entry which is preliminary data.</text>
</comment>
<evidence type="ECO:0000313" key="5">
    <source>
        <dbReference type="Proteomes" id="UP000723714"/>
    </source>
</evidence>
<feature type="compositionally biased region" description="Basic and acidic residues" evidence="2">
    <location>
        <begin position="151"/>
        <end position="164"/>
    </location>
</feature>
<evidence type="ECO:0000259" key="3">
    <source>
        <dbReference type="Pfam" id="PF03787"/>
    </source>
</evidence>
<proteinExistence type="predicted"/>
<keyword evidence="1" id="KW-0051">Antiviral defense</keyword>
<sequence length="548" mass="63335">MSLGSNRNIIHEDVRKRFVNPYNFIPLAEKCHREDSKEKESSREKQNYYTGYFECSMRLLTPLFIPNTSSSVRLLKVKEAQEGKAKNKKYAGYDFFSYEDYSKAEPYTGEMPSPPSDPVIPGSEIRGAVRSVFEAAFNGCMSSVEGDRELSRRSAEIKKQDIPNKSKNQNKSKHVYKGPTCIGREIFKKKIESLLENNGEYQSCSNEYLCPACLIFGMMGKSEKTETYAYGSKVRITDATLIHPVKNSADLFEKPVVLPEMGEPRPSTAELYTESPYDPGETKDKPNYWTYDYKYVKEKEGAKKGKKRVYLDDTQPKIRGRKYYWHKDVEMNEFKNNKVSAMQQRIRPLKPSRKSDRNPTFQFRVYFEQLNKKQLEQLKWSLDFGNPDCAHKIGRGKPLGFGSVQISVESLCTREIDEETGRWELLTVGDNDNNEVRYEEFFVESGFSSENIPEELKIMSNWKKRPSNVSYPLGEDEGNRDKVNAKASHQWFRLNRMEKKQEDTSDDALGDNYNHNFSKVLPTVAEDADKGLDQKKALYKLVKKKQRS</sequence>
<reference evidence="4 5" key="1">
    <citation type="submission" date="2021-06" db="EMBL/GenBank/DDBJ databases">
        <title>Faecalicatena sp. nov. isolated from porcine feces.</title>
        <authorList>
            <person name="Oh B.S."/>
            <person name="Lee J.H."/>
        </authorList>
    </citation>
    <scope>NUCLEOTIDE SEQUENCE [LARGE SCALE GENOMIC DNA]</scope>
    <source>
        <strain evidence="4 5">AGMB00832</strain>
    </source>
</reference>
<dbReference type="Pfam" id="PF03787">
    <property type="entry name" value="RAMPs"/>
    <property type="match status" value="1"/>
</dbReference>
<keyword evidence="5" id="KW-1185">Reference proteome</keyword>
<feature type="domain" description="CRISPR type III-associated protein" evidence="3">
    <location>
        <begin position="58"/>
        <end position="404"/>
    </location>
</feature>
<organism evidence="4 5">
    <name type="scientific">Faecalicatena faecalis</name>
    <dbReference type="NCBI Taxonomy" id="2726362"/>
    <lineage>
        <taxon>Bacteria</taxon>
        <taxon>Bacillati</taxon>
        <taxon>Bacillota</taxon>
        <taxon>Clostridia</taxon>
        <taxon>Lachnospirales</taxon>
        <taxon>Lachnospiraceae</taxon>
        <taxon>Faecalicatena</taxon>
    </lineage>
</organism>
<evidence type="ECO:0000256" key="2">
    <source>
        <dbReference type="SAM" id="MobiDB-lite"/>
    </source>
</evidence>
<dbReference type="InterPro" id="IPR005537">
    <property type="entry name" value="RAMP_III_fam"/>
</dbReference>
<feature type="region of interest" description="Disordered" evidence="2">
    <location>
        <begin position="151"/>
        <end position="174"/>
    </location>
</feature>
<dbReference type="Proteomes" id="UP000723714">
    <property type="component" value="Unassembled WGS sequence"/>
</dbReference>
<protein>
    <recommendedName>
        <fullName evidence="3">CRISPR type III-associated protein domain-containing protein</fullName>
    </recommendedName>
</protein>
<dbReference type="EMBL" id="JABACJ020000046">
    <property type="protein sequence ID" value="MBU3878747.1"/>
    <property type="molecule type" value="Genomic_DNA"/>
</dbReference>
<evidence type="ECO:0000256" key="1">
    <source>
        <dbReference type="ARBA" id="ARBA00023118"/>
    </source>
</evidence>
<gene>
    <name evidence="4" type="ORF">HGO97_023405</name>
</gene>
<name>A0ABS6DAS7_9FIRM</name>